<dbReference type="Gene3D" id="1.10.260.40">
    <property type="entry name" value="lambda repressor-like DNA-binding domains"/>
    <property type="match status" value="1"/>
</dbReference>
<keyword evidence="4" id="KW-1185">Reference proteome</keyword>
<dbReference type="EMBL" id="FOMW01000010">
    <property type="protein sequence ID" value="SFE75235.1"/>
    <property type="molecule type" value="Genomic_DNA"/>
</dbReference>
<dbReference type="CDD" id="cd00093">
    <property type="entry name" value="HTH_XRE"/>
    <property type="match status" value="1"/>
</dbReference>
<dbReference type="GO" id="GO:0005829">
    <property type="term" value="C:cytosol"/>
    <property type="evidence" value="ECO:0007669"/>
    <property type="project" value="TreeGrafter"/>
</dbReference>
<dbReference type="AlphaFoldDB" id="A0A1I2D426"/>
<feature type="domain" description="HTH cro/C1-type" evidence="2">
    <location>
        <begin position="65"/>
        <end position="119"/>
    </location>
</feature>
<dbReference type="InterPro" id="IPR050807">
    <property type="entry name" value="TransReg_Diox_bact_type"/>
</dbReference>
<evidence type="ECO:0000259" key="2">
    <source>
        <dbReference type="PROSITE" id="PS50943"/>
    </source>
</evidence>
<dbReference type="GO" id="GO:0003677">
    <property type="term" value="F:DNA binding"/>
    <property type="evidence" value="ECO:0007669"/>
    <property type="project" value="UniProtKB-KW"/>
</dbReference>
<dbReference type="PANTHER" id="PTHR46797">
    <property type="entry name" value="HTH-TYPE TRANSCRIPTIONAL REGULATOR"/>
    <property type="match status" value="1"/>
</dbReference>
<accession>A0A1I2D426</accession>
<keyword evidence="1" id="KW-0238">DNA-binding</keyword>
<evidence type="ECO:0000313" key="4">
    <source>
        <dbReference type="Proteomes" id="UP000198977"/>
    </source>
</evidence>
<dbReference type="InterPro" id="IPR014710">
    <property type="entry name" value="RmlC-like_jellyroll"/>
</dbReference>
<dbReference type="GO" id="GO:0003700">
    <property type="term" value="F:DNA-binding transcription factor activity"/>
    <property type="evidence" value="ECO:0007669"/>
    <property type="project" value="TreeGrafter"/>
</dbReference>
<sequence>MLIWRHYAKMHRHCQYERPVICAKLTMPFVTPFGRGVDSTPRARADVCNMTDPHDIILSQLPARLKEARQGQGLSLEAVAKLSGVSRSMVSQIERGESSPTIATLWNLTRALQVDFAGLLDGASSAAQIEVLRSNAVPTISNLGTGCKVRILSPPEEAGRHEVYELIFSAGGMLDSQPHTRGAREHLTVIEGTVELRSAEAVELLAQGDTARYAADVPHRIAATNGAARAFLVVQDS</sequence>
<dbReference type="Pfam" id="PF01381">
    <property type="entry name" value="HTH_3"/>
    <property type="match status" value="1"/>
</dbReference>
<evidence type="ECO:0000313" key="3">
    <source>
        <dbReference type="EMBL" id="SFE75235.1"/>
    </source>
</evidence>
<dbReference type="STRING" id="74348.SAMN04488523_11034"/>
<dbReference type="CDD" id="cd02209">
    <property type="entry name" value="cupin_XRE_C"/>
    <property type="match status" value="1"/>
</dbReference>
<dbReference type="PANTHER" id="PTHR46797:SF1">
    <property type="entry name" value="METHYLPHOSPHONATE SYNTHASE"/>
    <property type="match status" value="1"/>
</dbReference>
<dbReference type="InterPro" id="IPR001387">
    <property type="entry name" value="Cro/C1-type_HTH"/>
</dbReference>
<dbReference type="SMART" id="SM00530">
    <property type="entry name" value="HTH_XRE"/>
    <property type="match status" value="1"/>
</dbReference>
<name>A0A1I2D426_9RHOB</name>
<dbReference type="InterPro" id="IPR011051">
    <property type="entry name" value="RmlC_Cupin_sf"/>
</dbReference>
<evidence type="ECO:0000256" key="1">
    <source>
        <dbReference type="ARBA" id="ARBA00023125"/>
    </source>
</evidence>
<dbReference type="InterPro" id="IPR010982">
    <property type="entry name" value="Lambda_DNA-bd_dom_sf"/>
</dbReference>
<dbReference type="SUPFAM" id="SSF47413">
    <property type="entry name" value="lambda repressor-like DNA-binding domains"/>
    <property type="match status" value="1"/>
</dbReference>
<proteinExistence type="predicted"/>
<dbReference type="Proteomes" id="UP000198977">
    <property type="component" value="Unassembled WGS sequence"/>
</dbReference>
<dbReference type="SUPFAM" id="SSF51182">
    <property type="entry name" value="RmlC-like cupins"/>
    <property type="match status" value="1"/>
</dbReference>
<protein>
    <submittedName>
        <fullName evidence="3">Transcriptional regulator, XRE family with cupin sensor</fullName>
    </submittedName>
</protein>
<dbReference type="Gene3D" id="2.60.120.10">
    <property type="entry name" value="Jelly Rolls"/>
    <property type="match status" value="1"/>
</dbReference>
<gene>
    <name evidence="3" type="ORF">SAMN04488523_11034</name>
</gene>
<organism evidence="3 4">
    <name type="scientific">Sulfitobacter brevis</name>
    <dbReference type="NCBI Taxonomy" id="74348"/>
    <lineage>
        <taxon>Bacteria</taxon>
        <taxon>Pseudomonadati</taxon>
        <taxon>Pseudomonadota</taxon>
        <taxon>Alphaproteobacteria</taxon>
        <taxon>Rhodobacterales</taxon>
        <taxon>Roseobacteraceae</taxon>
        <taxon>Sulfitobacter</taxon>
    </lineage>
</organism>
<dbReference type="PROSITE" id="PS50943">
    <property type="entry name" value="HTH_CROC1"/>
    <property type="match status" value="1"/>
</dbReference>
<reference evidence="3 4" key="1">
    <citation type="submission" date="2016-10" db="EMBL/GenBank/DDBJ databases">
        <authorList>
            <person name="de Groot N.N."/>
        </authorList>
    </citation>
    <scope>NUCLEOTIDE SEQUENCE [LARGE SCALE GENOMIC DNA]</scope>
    <source>
        <strain evidence="3 4">DSM 11443</strain>
    </source>
</reference>